<feature type="transmembrane region" description="Helical" evidence="5">
    <location>
        <begin position="125"/>
        <end position="145"/>
    </location>
</feature>
<evidence type="ECO:0000256" key="4">
    <source>
        <dbReference type="ARBA" id="ARBA00023136"/>
    </source>
</evidence>
<feature type="transmembrane region" description="Helical" evidence="5">
    <location>
        <begin position="46"/>
        <end position="65"/>
    </location>
</feature>
<gene>
    <name evidence="6" type="ORF">POL58_48680</name>
</gene>
<dbReference type="PANTHER" id="PTHR31004:SF1">
    <property type="entry name" value="TRANSMEMBRANE PROTEIN 79"/>
    <property type="match status" value="1"/>
</dbReference>
<keyword evidence="7" id="KW-1185">Reference proteome</keyword>
<organism evidence="6 7">
    <name type="scientific">Nannocystis radixulma</name>
    <dbReference type="NCBI Taxonomy" id="2995305"/>
    <lineage>
        <taxon>Bacteria</taxon>
        <taxon>Pseudomonadati</taxon>
        <taxon>Myxococcota</taxon>
        <taxon>Polyangia</taxon>
        <taxon>Nannocystales</taxon>
        <taxon>Nannocystaceae</taxon>
        <taxon>Nannocystis</taxon>
    </lineage>
</organism>
<sequence length="181" mass="19442">MNSELQAKRAVILRLLPIGLVAGLGMIGLLYFLVPPLRGVDTLADRMAVALRCAGVAALTLFAGIQAVASQRGNSAAIDPIAGAGREPRVMQIHARYTQNTLEQLVLFVIVLGALSTYLDAGSMHLLPILTAVFILGRIAFWVGYLRDPLFRSPGMAIAFVINGLSLIYIAYRTLRLLVGV</sequence>
<evidence type="ECO:0000256" key="3">
    <source>
        <dbReference type="ARBA" id="ARBA00022989"/>
    </source>
</evidence>
<accession>A0ABT5BQ41</accession>
<dbReference type="SUPFAM" id="SSF161084">
    <property type="entry name" value="MAPEG domain-like"/>
    <property type="match status" value="1"/>
</dbReference>
<dbReference type="Proteomes" id="UP001217838">
    <property type="component" value="Unassembled WGS sequence"/>
</dbReference>
<proteinExistence type="predicted"/>
<evidence type="ECO:0000313" key="7">
    <source>
        <dbReference type="Proteomes" id="UP001217838"/>
    </source>
</evidence>
<name>A0ABT5BQ41_9BACT</name>
<reference evidence="6 7" key="1">
    <citation type="submission" date="2022-11" db="EMBL/GenBank/DDBJ databases">
        <title>Minimal conservation of predation-associated metabolite biosynthetic gene clusters underscores biosynthetic potential of Myxococcota including descriptions for ten novel species: Archangium lansinium sp. nov., Myxococcus landrumus sp. nov., Nannocystis bai.</title>
        <authorList>
            <person name="Ahearne A."/>
            <person name="Stevens C."/>
            <person name="Dowd S."/>
        </authorList>
    </citation>
    <scope>NUCLEOTIDE SEQUENCE [LARGE SCALE GENOMIC DNA]</scope>
    <source>
        <strain evidence="6 7">NCELM</strain>
    </source>
</reference>
<comment type="subcellular location">
    <subcellularLocation>
        <location evidence="1">Membrane</location>
    </subcellularLocation>
</comment>
<dbReference type="RefSeq" id="WP_272011094.1">
    <property type="nucleotide sequence ID" value="NZ_JAQNDN010000028.1"/>
</dbReference>
<dbReference type="InterPro" id="IPR001129">
    <property type="entry name" value="Membr-assoc_MAPEG"/>
</dbReference>
<keyword evidence="4 5" id="KW-0472">Membrane</keyword>
<feature type="transmembrane region" description="Helical" evidence="5">
    <location>
        <begin position="12"/>
        <end position="34"/>
    </location>
</feature>
<evidence type="ECO:0000256" key="1">
    <source>
        <dbReference type="ARBA" id="ARBA00004370"/>
    </source>
</evidence>
<protein>
    <submittedName>
        <fullName evidence="6">MAPEG family protein</fullName>
    </submittedName>
</protein>
<dbReference type="Gene3D" id="1.20.120.550">
    <property type="entry name" value="Membrane associated eicosanoid/glutathione metabolism-like domain"/>
    <property type="match status" value="1"/>
</dbReference>
<dbReference type="EMBL" id="JAQNDN010000028">
    <property type="protein sequence ID" value="MDC0675700.1"/>
    <property type="molecule type" value="Genomic_DNA"/>
</dbReference>
<keyword evidence="2 5" id="KW-0812">Transmembrane</keyword>
<dbReference type="PANTHER" id="PTHR31004">
    <property type="entry name" value="TRANSMEMBRANE PROTEIN 79"/>
    <property type="match status" value="1"/>
</dbReference>
<evidence type="ECO:0000256" key="2">
    <source>
        <dbReference type="ARBA" id="ARBA00022692"/>
    </source>
</evidence>
<evidence type="ECO:0000313" key="6">
    <source>
        <dbReference type="EMBL" id="MDC0675700.1"/>
    </source>
</evidence>
<dbReference type="Pfam" id="PF01124">
    <property type="entry name" value="MAPEG"/>
    <property type="match status" value="1"/>
</dbReference>
<keyword evidence="3 5" id="KW-1133">Transmembrane helix</keyword>
<comment type="caution">
    <text evidence="6">The sequence shown here is derived from an EMBL/GenBank/DDBJ whole genome shotgun (WGS) entry which is preliminary data.</text>
</comment>
<feature type="transmembrane region" description="Helical" evidence="5">
    <location>
        <begin position="101"/>
        <end position="119"/>
    </location>
</feature>
<feature type="transmembrane region" description="Helical" evidence="5">
    <location>
        <begin position="157"/>
        <end position="175"/>
    </location>
</feature>
<evidence type="ECO:0000256" key="5">
    <source>
        <dbReference type="SAM" id="Phobius"/>
    </source>
</evidence>
<dbReference type="InterPro" id="IPR023352">
    <property type="entry name" value="MAPEG-like_dom_sf"/>
</dbReference>